<comment type="caution">
    <text evidence="1">The sequence shown here is derived from an EMBL/GenBank/DDBJ whole genome shotgun (WGS) entry which is preliminary data.</text>
</comment>
<organism evidence="1 2">
    <name type="scientific">Nocardia terpenica</name>
    <dbReference type="NCBI Taxonomy" id="455432"/>
    <lineage>
        <taxon>Bacteria</taxon>
        <taxon>Bacillati</taxon>
        <taxon>Actinomycetota</taxon>
        <taxon>Actinomycetes</taxon>
        <taxon>Mycobacteriales</taxon>
        <taxon>Nocardiaceae</taxon>
        <taxon>Nocardia</taxon>
    </lineage>
</organism>
<protein>
    <recommendedName>
        <fullName evidence="3">HNH endonuclease</fullName>
    </recommendedName>
</protein>
<dbReference type="EMBL" id="LWGR01000013">
    <property type="protein sequence ID" value="KZM71228.1"/>
    <property type="molecule type" value="Genomic_DNA"/>
</dbReference>
<dbReference type="STRING" id="455432.AWN90_41145"/>
<evidence type="ECO:0000313" key="2">
    <source>
        <dbReference type="Proteomes" id="UP000076512"/>
    </source>
</evidence>
<evidence type="ECO:0000313" key="1">
    <source>
        <dbReference type="EMBL" id="KZM71228.1"/>
    </source>
</evidence>
<reference evidence="1 2" key="1">
    <citation type="submission" date="2016-04" db="EMBL/GenBank/DDBJ databases">
        <authorList>
            <person name="Evans L.H."/>
            <person name="Alamgir A."/>
            <person name="Owens N."/>
            <person name="Weber N.D."/>
            <person name="Virtaneva K."/>
            <person name="Barbian K."/>
            <person name="Babar A."/>
            <person name="Rosenke K."/>
        </authorList>
    </citation>
    <scope>NUCLEOTIDE SEQUENCE [LARGE SCALE GENOMIC DNA]</scope>
    <source>
        <strain evidence="1 2">IFM 0406</strain>
    </source>
</reference>
<evidence type="ECO:0008006" key="3">
    <source>
        <dbReference type="Google" id="ProtNLM"/>
    </source>
</evidence>
<dbReference type="AlphaFoldDB" id="A0A161XD66"/>
<accession>A0A161XD66</accession>
<gene>
    <name evidence="1" type="ORF">AWN90_41145</name>
</gene>
<proteinExistence type="predicted"/>
<dbReference type="OrthoDB" id="3234360at2"/>
<dbReference type="RefSeq" id="WP_067596263.1">
    <property type="nucleotide sequence ID" value="NZ_JABMCZ010000003.1"/>
</dbReference>
<keyword evidence="2" id="KW-1185">Reference proteome</keyword>
<sequence length="123" mass="14170">MPTAYRRPCTYCGEAAVKGGKCARHLALHYKRNDMLRGSRTERGYGTEHVVRFRAEVLHRDHYTCQICGGYGDRADHHPQSRRELVAAGLDPDDPQYGRALCEYCHNRHTARTQGVNNWRKSR</sequence>
<name>A0A161XD66_9NOCA</name>
<dbReference type="Proteomes" id="UP000076512">
    <property type="component" value="Unassembled WGS sequence"/>
</dbReference>